<evidence type="ECO:0000313" key="2">
    <source>
        <dbReference type="EMBL" id="RZC62243.1"/>
    </source>
</evidence>
<dbReference type="GO" id="GO:0005524">
    <property type="term" value="F:ATP binding"/>
    <property type="evidence" value="ECO:0007669"/>
    <property type="project" value="InterPro"/>
</dbReference>
<dbReference type="InterPro" id="IPR011009">
    <property type="entry name" value="Kinase-like_dom_sf"/>
</dbReference>
<dbReference type="Gramene" id="RZC62243">
    <property type="protein sequence ID" value="RZC62243"/>
    <property type="gene ID" value="C5167_024009"/>
</dbReference>
<dbReference type="InterPro" id="IPR000719">
    <property type="entry name" value="Prot_kinase_dom"/>
</dbReference>
<dbReference type="GO" id="GO:0004672">
    <property type="term" value="F:protein kinase activity"/>
    <property type="evidence" value="ECO:0007669"/>
    <property type="project" value="InterPro"/>
</dbReference>
<dbReference type="InterPro" id="IPR008271">
    <property type="entry name" value="Ser/Thr_kinase_AS"/>
</dbReference>
<dbReference type="GO" id="GO:0007165">
    <property type="term" value="P:signal transduction"/>
    <property type="evidence" value="ECO:0007669"/>
    <property type="project" value="TreeGrafter"/>
</dbReference>
<reference evidence="2 3" key="1">
    <citation type="journal article" date="2018" name="Science">
        <title>The opium poppy genome and morphinan production.</title>
        <authorList>
            <person name="Guo L."/>
            <person name="Winzer T."/>
            <person name="Yang X."/>
            <person name="Li Y."/>
            <person name="Ning Z."/>
            <person name="He Z."/>
            <person name="Teodor R."/>
            <person name="Lu Y."/>
            <person name="Bowser T.A."/>
            <person name="Graham I.A."/>
            <person name="Ye K."/>
        </authorList>
    </citation>
    <scope>NUCLEOTIDE SEQUENCE [LARGE SCALE GENOMIC DNA]</scope>
    <source>
        <strain evidence="3">cv. HN1</strain>
        <tissue evidence="2">Leaves</tissue>
    </source>
</reference>
<gene>
    <name evidence="2" type="ORF">C5167_024009</name>
</gene>
<dbReference type="EMBL" id="CM010719">
    <property type="protein sequence ID" value="RZC62243.1"/>
    <property type="molecule type" value="Genomic_DNA"/>
</dbReference>
<evidence type="ECO:0000259" key="1">
    <source>
        <dbReference type="PROSITE" id="PS50011"/>
    </source>
</evidence>
<dbReference type="Pfam" id="PF00069">
    <property type="entry name" value="Pkinase"/>
    <property type="match status" value="1"/>
</dbReference>
<proteinExistence type="predicted"/>
<dbReference type="STRING" id="3469.A0A4Y7JMC7"/>
<dbReference type="SUPFAM" id="SSF56112">
    <property type="entry name" value="Protein kinase-like (PK-like)"/>
    <property type="match status" value="1"/>
</dbReference>
<sequence length="130" mass="14358">MYCIKNEGIVDEEAEASKRGTLYGGGNFTSASVYCHRVPSTARGMNYLHNRNPPIIHRDLKSSNLLVDKNWSAKVSDFGLSRMKHATFITTSTGNGTVTHGMVSIADPKCRPTFEEVLEKLKAMVRHDSG</sequence>
<name>A0A4Y7JMC7_PAPSO</name>
<dbReference type="PANTHER" id="PTHR23257">
    <property type="entry name" value="SERINE-THREONINE PROTEIN KINASE"/>
    <property type="match status" value="1"/>
</dbReference>
<organism evidence="2 3">
    <name type="scientific">Papaver somniferum</name>
    <name type="common">Opium poppy</name>
    <dbReference type="NCBI Taxonomy" id="3469"/>
    <lineage>
        <taxon>Eukaryota</taxon>
        <taxon>Viridiplantae</taxon>
        <taxon>Streptophyta</taxon>
        <taxon>Embryophyta</taxon>
        <taxon>Tracheophyta</taxon>
        <taxon>Spermatophyta</taxon>
        <taxon>Magnoliopsida</taxon>
        <taxon>Ranunculales</taxon>
        <taxon>Papaveraceae</taxon>
        <taxon>Papaveroideae</taxon>
        <taxon>Papaver</taxon>
    </lineage>
</organism>
<dbReference type="GO" id="GO:0005737">
    <property type="term" value="C:cytoplasm"/>
    <property type="evidence" value="ECO:0007669"/>
    <property type="project" value="TreeGrafter"/>
</dbReference>
<dbReference type="PROSITE" id="PS50011">
    <property type="entry name" value="PROTEIN_KINASE_DOM"/>
    <property type="match status" value="1"/>
</dbReference>
<dbReference type="Gene3D" id="1.10.510.10">
    <property type="entry name" value="Transferase(Phosphotransferase) domain 1"/>
    <property type="match status" value="1"/>
</dbReference>
<dbReference type="PANTHER" id="PTHR23257:SF978">
    <property type="entry name" value="PROTEIN KINASE FAMILY PROTEIN"/>
    <property type="match status" value="1"/>
</dbReference>
<dbReference type="InterPro" id="IPR050167">
    <property type="entry name" value="Ser_Thr_protein_kinase"/>
</dbReference>
<accession>A0A4Y7JMC7</accession>
<evidence type="ECO:0000313" key="3">
    <source>
        <dbReference type="Proteomes" id="UP000316621"/>
    </source>
</evidence>
<dbReference type="Proteomes" id="UP000316621">
    <property type="component" value="Chromosome 5"/>
</dbReference>
<keyword evidence="3" id="KW-1185">Reference proteome</keyword>
<feature type="domain" description="Protein kinase" evidence="1">
    <location>
        <begin position="1"/>
        <end position="130"/>
    </location>
</feature>
<protein>
    <recommendedName>
        <fullName evidence="1">Protein kinase domain-containing protein</fullName>
    </recommendedName>
</protein>
<dbReference type="PROSITE" id="PS00108">
    <property type="entry name" value="PROTEIN_KINASE_ST"/>
    <property type="match status" value="1"/>
</dbReference>
<dbReference type="AlphaFoldDB" id="A0A4Y7JMC7"/>